<dbReference type="Proteomes" id="UP001243009">
    <property type="component" value="Unassembled WGS sequence"/>
</dbReference>
<comment type="caution">
    <text evidence="1">The sequence shown here is derived from an EMBL/GenBank/DDBJ whole genome shotgun (WGS) entry which is preliminary data.</text>
</comment>
<protein>
    <submittedName>
        <fullName evidence="1">Uncharacterized protein</fullName>
    </submittedName>
</protein>
<dbReference type="EMBL" id="JAUTWS010000107">
    <property type="protein sequence ID" value="MDO9713643.1"/>
    <property type="molecule type" value="Genomic_DNA"/>
</dbReference>
<evidence type="ECO:0000313" key="2">
    <source>
        <dbReference type="Proteomes" id="UP001243009"/>
    </source>
</evidence>
<organism evidence="1 2">
    <name type="scientific">Paracraurococcus lichenis</name>
    <dbReference type="NCBI Taxonomy" id="3064888"/>
    <lineage>
        <taxon>Bacteria</taxon>
        <taxon>Pseudomonadati</taxon>
        <taxon>Pseudomonadota</taxon>
        <taxon>Alphaproteobacteria</taxon>
        <taxon>Acetobacterales</taxon>
        <taxon>Roseomonadaceae</taxon>
        <taxon>Paracraurococcus</taxon>
    </lineage>
</organism>
<proteinExistence type="predicted"/>
<dbReference type="RefSeq" id="WP_305108499.1">
    <property type="nucleotide sequence ID" value="NZ_JAUTWS010000107.1"/>
</dbReference>
<name>A0ABT9EBR5_9PROT</name>
<gene>
    <name evidence="1" type="ORF">Q7A36_35335</name>
</gene>
<evidence type="ECO:0000313" key="1">
    <source>
        <dbReference type="EMBL" id="MDO9713643.1"/>
    </source>
</evidence>
<sequence length="60" mass="6439">MTLRELLQLELTAYGVDDDEARVTLNGLKVVRPARAVHELTTNALKHGALGRLGGELAAT</sequence>
<reference evidence="1 2" key="1">
    <citation type="submission" date="2023-08" db="EMBL/GenBank/DDBJ databases">
        <title>The draft genome sequence of Paracraurococcus sp. LOR1-02.</title>
        <authorList>
            <person name="Kingkaew E."/>
            <person name="Tanasupawat S."/>
        </authorList>
    </citation>
    <scope>NUCLEOTIDE SEQUENCE [LARGE SCALE GENOMIC DNA]</scope>
    <source>
        <strain evidence="1 2">LOR1-02</strain>
    </source>
</reference>
<keyword evidence="2" id="KW-1185">Reference proteome</keyword>
<accession>A0ABT9EBR5</accession>